<dbReference type="Gene3D" id="3.40.50.10420">
    <property type="entry name" value="NagB/RpiA/CoA transferase-like"/>
    <property type="match status" value="1"/>
</dbReference>
<dbReference type="OrthoDB" id="9801938at2"/>
<comment type="catalytic activity">
    <reaction evidence="5">
        <text>(6S)-5-formyl-5,6,7,8-tetrahydrofolate + ATP = (6R)-5,10-methenyltetrahydrofolate + ADP + phosphate</text>
        <dbReference type="Rhea" id="RHEA:10488"/>
        <dbReference type="ChEBI" id="CHEBI:30616"/>
        <dbReference type="ChEBI" id="CHEBI:43474"/>
        <dbReference type="ChEBI" id="CHEBI:57455"/>
        <dbReference type="ChEBI" id="CHEBI:57457"/>
        <dbReference type="ChEBI" id="CHEBI:456216"/>
        <dbReference type="EC" id="6.3.3.2"/>
    </reaction>
</comment>
<dbReference type="InterPro" id="IPR037171">
    <property type="entry name" value="NagB/RpiA_transferase-like"/>
</dbReference>
<evidence type="ECO:0000256" key="3">
    <source>
        <dbReference type="ARBA" id="ARBA00022840"/>
    </source>
</evidence>
<evidence type="ECO:0000313" key="7">
    <source>
        <dbReference type="Proteomes" id="UP000275473"/>
    </source>
</evidence>
<dbReference type="GO" id="GO:0030272">
    <property type="term" value="F:5-formyltetrahydrofolate cyclo-ligase activity"/>
    <property type="evidence" value="ECO:0007669"/>
    <property type="project" value="UniProtKB-EC"/>
</dbReference>
<keyword evidence="3 4" id="KW-0067">ATP-binding</keyword>
<reference evidence="6 7" key="1">
    <citation type="journal article" date="2018" name="Int. J. Syst. Evol. Microbiol.">
        <title>Planococcus salinus sp. nov., a moderately halophilic bacterium isolated from a saline-alkali soil.</title>
        <authorList>
            <person name="Gan L."/>
        </authorList>
    </citation>
    <scope>NUCLEOTIDE SEQUENCE [LARGE SCALE GENOMIC DNA]</scope>
    <source>
        <strain evidence="6 7">LCB217</strain>
    </source>
</reference>
<protein>
    <recommendedName>
        <fullName evidence="5">5-formyltetrahydrofolate cyclo-ligase</fullName>
        <ecNumber evidence="5">6.3.3.2</ecNumber>
    </recommendedName>
</protein>
<keyword evidence="5" id="KW-0460">Magnesium</keyword>
<keyword evidence="5" id="KW-0479">Metal-binding</keyword>
<feature type="binding site" evidence="4">
    <location>
        <position position="49"/>
    </location>
    <ligand>
        <name>substrate</name>
    </ligand>
</feature>
<proteinExistence type="inferred from homology"/>
<dbReference type="PANTHER" id="PTHR23407:SF1">
    <property type="entry name" value="5-FORMYLTETRAHYDROFOLATE CYCLO-LIGASE"/>
    <property type="match status" value="1"/>
</dbReference>
<keyword evidence="2 4" id="KW-0547">Nucleotide-binding</keyword>
<dbReference type="EMBL" id="RIAX01000001">
    <property type="protein sequence ID" value="RNF41052.1"/>
    <property type="molecule type" value="Genomic_DNA"/>
</dbReference>
<keyword evidence="6" id="KW-0436">Ligase</keyword>
<dbReference type="GO" id="GO:0035999">
    <property type="term" value="P:tetrahydrofolate interconversion"/>
    <property type="evidence" value="ECO:0007669"/>
    <property type="project" value="TreeGrafter"/>
</dbReference>
<dbReference type="EC" id="6.3.3.2" evidence="5"/>
<feature type="binding site" evidence="4">
    <location>
        <position position="54"/>
    </location>
    <ligand>
        <name>substrate</name>
    </ligand>
</feature>
<dbReference type="GO" id="GO:0009396">
    <property type="term" value="P:folic acid-containing compound biosynthetic process"/>
    <property type="evidence" value="ECO:0007669"/>
    <property type="project" value="TreeGrafter"/>
</dbReference>
<dbReference type="InterPro" id="IPR002698">
    <property type="entry name" value="FTHF_cligase"/>
</dbReference>
<keyword evidence="7" id="KW-1185">Reference proteome</keyword>
<dbReference type="Pfam" id="PF01812">
    <property type="entry name" value="5-FTHF_cyc-lig"/>
    <property type="match status" value="1"/>
</dbReference>
<comment type="caution">
    <text evidence="6">The sequence shown here is derived from an EMBL/GenBank/DDBJ whole genome shotgun (WGS) entry which is preliminary data.</text>
</comment>
<dbReference type="InterPro" id="IPR024185">
    <property type="entry name" value="FTHF_cligase-like_sf"/>
</dbReference>
<dbReference type="GO" id="GO:0046872">
    <property type="term" value="F:metal ion binding"/>
    <property type="evidence" value="ECO:0007669"/>
    <property type="project" value="UniProtKB-KW"/>
</dbReference>
<dbReference type="RefSeq" id="WP_123163801.1">
    <property type="nucleotide sequence ID" value="NZ_RIAX01000001.1"/>
</dbReference>
<dbReference type="PIRSF" id="PIRSF006806">
    <property type="entry name" value="FTHF_cligase"/>
    <property type="match status" value="1"/>
</dbReference>
<dbReference type="Proteomes" id="UP000275473">
    <property type="component" value="Unassembled WGS sequence"/>
</dbReference>
<evidence type="ECO:0000256" key="2">
    <source>
        <dbReference type="ARBA" id="ARBA00022741"/>
    </source>
</evidence>
<dbReference type="GO" id="GO:0005524">
    <property type="term" value="F:ATP binding"/>
    <property type="evidence" value="ECO:0007669"/>
    <property type="project" value="UniProtKB-KW"/>
</dbReference>
<name>A0A3M8PBQ8_9BACL</name>
<accession>A0A3M8PBQ8</accession>
<organism evidence="6 7">
    <name type="scientific">Planococcus salinus</name>
    <dbReference type="NCBI Taxonomy" id="1848460"/>
    <lineage>
        <taxon>Bacteria</taxon>
        <taxon>Bacillati</taxon>
        <taxon>Bacillota</taxon>
        <taxon>Bacilli</taxon>
        <taxon>Bacillales</taxon>
        <taxon>Caryophanaceae</taxon>
        <taxon>Planococcus</taxon>
    </lineage>
</organism>
<evidence type="ECO:0000256" key="4">
    <source>
        <dbReference type="PIRSR" id="PIRSR006806-1"/>
    </source>
</evidence>
<feature type="binding site" evidence="4">
    <location>
        <begin position="3"/>
        <end position="7"/>
    </location>
    <ligand>
        <name>ATP</name>
        <dbReference type="ChEBI" id="CHEBI:30616"/>
    </ligand>
</feature>
<feature type="binding site" evidence="4">
    <location>
        <begin position="133"/>
        <end position="141"/>
    </location>
    <ligand>
        <name>ATP</name>
        <dbReference type="ChEBI" id="CHEBI:30616"/>
    </ligand>
</feature>
<dbReference type="NCBIfam" id="TIGR02727">
    <property type="entry name" value="MTHFS_bact"/>
    <property type="match status" value="1"/>
</dbReference>
<evidence type="ECO:0000313" key="6">
    <source>
        <dbReference type="EMBL" id="RNF41052.1"/>
    </source>
</evidence>
<gene>
    <name evidence="6" type="ORF">EEX84_01485</name>
</gene>
<evidence type="ECO:0000256" key="1">
    <source>
        <dbReference type="ARBA" id="ARBA00010638"/>
    </source>
</evidence>
<dbReference type="PANTHER" id="PTHR23407">
    <property type="entry name" value="ATPASE INHIBITOR/5-FORMYLTETRAHYDROFOLATE CYCLO-LIGASE"/>
    <property type="match status" value="1"/>
</dbReference>
<dbReference type="SUPFAM" id="SSF100950">
    <property type="entry name" value="NagB/RpiA/CoA transferase-like"/>
    <property type="match status" value="1"/>
</dbReference>
<comment type="similarity">
    <text evidence="1 5">Belongs to the 5-formyltetrahydrofolate cyclo-ligase family.</text>
</comment>
<comment type="cofactor">
    <cofactor evidence="5">
        <name>Mg(2+)</name>
        <dbReference type="ChEBI" id="CHEBI:18420"/>
    </cofactor>
</comment>
<dbReference type="AlphaFoldDB" id="A0A3M8PBQ8"/>
<evidence type="ECO:0000256" key="5">
    <source>
        <dbReference type="RuleBase" id="RU361279"/>
    </source>
</evidence>
<sequence>MDKPLLRKTVLNTMKQLDKQAHQTKSQAIHRRLLQDHAFVDASTVALTISAFPEVDTLGLITECWNAGKQVAVPKCIPGSRGMDFYVLETFEQLEVVYMQLKEPKVEETMYVGPEHIDLMIVPGVVFSPAGYRIGFGGGYYDRYLAKYKGPTRSLAFDLQLAERIPVEDHDIPVDGIHTESRFIDTKKVRA</sequence>